<dbReference type="AlphaFoldDB" id="A0A923LSG8"/>
<comment type="caution">
    <text evidence="2">The sequence shown here is derived from an EMBL/GenBank/DDBJ whole genome shotgun (WGS) entry which is preliminary data.</text>
</comment>
<reference evidence="2" key="1">
    <citation type="submission" date="2020-08" db="EMBL/GenBank/DDBJ databases">
        <title>Genome public.</title>
        <authorList>
            <person name="Liu C."/>
            <person name="Sun Q."/>
        </authorList>
    </citation>
    <scope>NUCLEOTIDE SEQUENCE</scope>
    <source>
        <strain evidence="2">BX1005</strain>
    </source>
</reference>
<evidence type="ECO:0000313" key="3">
    <source>
        <dbReference type="Proteomes" id="UP000606720"/>
    </source>
</evidence>
<protein>
    <submittedName>
        <fullName evidence="2">Uncharacterized protein</fullName>
    </submittedName>
</protein>
<feature type="transmembrane region" description="Helical" evidence="1">
    <location>
        <begin position="67"/>
        <end position="85"/>
    </location>
</feature>
<feature type="transmembrane region" description="Helical" evidence="1">
    <location>
        <begin position="97"/>
        <end position="121"/>
    </location>
</feature>
<keyword evidence="3" id="KW-1185">Reference proteome</keyword>
<feature type="transmembrane region" description="Helical" evidence="1">
    <location>
        <begin position="35"/>
        <end position="55"/>
    </location>
</feature>
<proteinExistence type="predicted"/>
<dbReference type="Proteomes" id="UP000606720">
    <property type="component" value="Unassembled WGS sequence"/>
</dbReference>
<accession>A0A923LSG8</accession>
<name>A0A923LSG8_9FIRM</name>
<dbReference type="EMBL" id="JACOPH010000016">
    <property type="protein sequence ID" value="MBC5715234.1"/>
    <property type="molecule type" value="Genomic_DNA"/>
</dbReference>
<evidence type="ECO:0000313" key="2">
    <source>
        <dbReference type="EMBL" id="MBC5715234.1"/>
    </source>
</evidence>
<dbReference type="RefSeq" id="WP_186867646.1">
    <property type="nucleotide sequence ID" value="NZ_JACOPH010000016.1"/>
</dbReference>
<keyword evidence="1" id="KW-0812">Transmembrane</keyword>
<keyword evidence="1" id="KW-0472">Membrane</keyword>
<sequence>MKEFLYTIVYMISKIHNRLMGLNDAYEYNFSDKELHFIVIGVLGMLMIFVVYPFFKSLAKHDHIMVIAWIYVFTLIIVITFAIEIGQKVTNTGNMDFADIVFGVVGFIVLFFIFSCIRAVYHLIVKLIRRRFHEK</sequence>
<evidence type="ECO:0000256" key="1">
    <source>
        <dbReference type="SAM" id="Phobius"/>
    </source>
</evidence>
<gene>
    <name evidence="2" type="ORF">H8S17_13665</name>
</gene>
<keyword evidence="1" id="KW-1133">Transmembrane helix</keyword>
<organism evidence="2 3">
    <name type="scientific">Roseburia zhanii</name>
    <dbReference type="NCBI Taxonomy" id="2763064"/>
    <lineage>
        <taxon>Bacteria</taxon>
        <taxon>Bacillati</taxon>
        <taxon>Bacillota</taxon>
        <taxon>Clostridia</taxon>
        <taxon>Lachnospirales</taxon>
        <taxon>Lachnospiraceae</taxon>
        <taxon>Roseburia</taxon>
    </lineage>
</organism>